<dbReference type="SUPFAM" id="SSF53474">
    <property type="entry name" value="alpha/beta-Hydrolases"/>
    <property type="match status" value="1"/>
</dbReference>
<dbReference type="Gene3D" id="3.40.50.1820">
    <property type="entry name" value="alpha/beta hydrolase"/>
    <property type="match status" value="1"/>
</dbReference>
<evidence type="ECO:0000313" key="3">
    <source>
        <dbReference type="Proteomes" id="UP000412311"/>
    </source>
</evidence>
<dbReference type="PANTHER" id="PTHR43798:SF29">
    <property type="entry name" value="AB HYDROLASE-1 DOMAIN-CONTAINING PROTEIN"/>
    <property type="match status" value="1"/>
</dbReference>
<dbReference type="InterPro" id="IPR029058">
    <property type="entry name" value="AB_hydrolase_fold"/>
</dbReference>
<dbReference type="AlphaFoldDB" id="A0A5E7SPX9"/>
<accession>A0A5E7SPX9</accession>
<dbReference type="EMBL" id="CABVJG010000003">
    <property type="protein sequence ID" value="VVP88005.1"/>
    <property type="molecule type" value="Genomic_DNA"/>
</dbReference>
<evidence type="ECO:0000259" key="1">
    <source>
        <dbReference type="Pfam" id="PF12697"/>
    </source>
</evidence>
<dbReference type="InterPro" id="IPR000073">
    <property type="entry name" value="AB_hydrolase_1"/>
</dbReference>
<dbReference type="InterPro" id="IPR050266">
    <property type="entry name" value="AB_hydrolase_sf"/>
</dbReference>
<dbReference type="EC" id="3.1.1.24" evidence="2"/>
<dbReference type="PRINTS" id="PR00111">
    <property type="entry name" value="ABHYDROLASE"/>
</dbReference>
<organism evidence="2 3">
    <name type="scientific">Pseudomonas fluorescens</name>
    <dbReference type="NCBI Taxonomy" id="294"/>
    <lineage>
        <taxon>Bacteria</taxon>
        <taxon>Pseudomonadati</taxon>
        <taxon>Pseudomonadota</taxon>
        <taxon>Gammaproteobacteria</taxon>
        <taxon>Pseudomonadales</taxon>
        <taxon>Pseudomonadaceae</taxon>
        <taxon>Pseudomonas</taxon>
    </lineage>
</organism>
<dbReference type="Pfam" id="PF12697">
    <property type="entry name" value="Abhydrolase_6"/>
    <property type="match status" value="1"/>
</dbReference>
<keyword evidence="2" id="KW-0378">Hydrolase</keyword>
<gene>
    <name evidence="2" type="primary">catD_2</name>
    <name evidence="2" type="ORF">PS925_01108</name>
</gene>
<evidence type="ECO:0000313" key="2">
    <source>
        <dbReference type="EMBL" id="VVP88005.1"/>
    </source>
</evidence>
<dbReference type="Proteomes" id="UP000412311">
    <property type="component" value="Unassembled WGS sequence"/>
</dbReference>
<name>A0A5E7SPX9_PSEFL</name>
<sequence>MYISKVDDKEPAAQSAGSLFLSRGWSMPFFTVDGQALHYIDQGSGPAVLLAGSYLWDQAMWAPQIAALSPHYRVIALDLWGHGESGRLPEGTASLDDIARQAQALLDHLDIDRVTLVGLSVGGMWGVRLALSAPQRINGLVLMDTYVGVEPEPTRQYYFSLFKQIEETGEISEQLLDIVVPIFFRPGIDPQSALYQDFRAKLAAYSSDRLRESIVPMGRITFGRDDLLPRLSELNAATTLVMCGDQDKPRPPSEAKEMAELIGCPWVLVPEAGHISNLENPQFVTEALFAFLNERNR</sequence>
<dbReference type="InterPro" id="IPR000639">
    <property type="entry name" value="Epox_hydrolase-like"/>
</dbReference>
<dbReference type="PRINTS" id="PR00412">
    <property type="entry name" value="EPOXHYDRLASE"/>
</dbReference>
<dbReference type="PANTHER" id="PTHR43798">
    <property type="entry name" value="MONOACYLGLYCEROL LIPASE"/>
    <property type="match status" value="1"/>
</dbReference>
<protein>
    <submittedName>
        <fullName evidence="2">3-oxoadipate enol-lactonase 2</fullName>
        <ecNumber evidence="2">3.1.1.24</ecNumber>
    </submittedName>
</protein>
<feature type="domain" description="AB hydrolase-1" evidence="1">
    <location>
        <begin position="48"/>
        <end position="286"/>
    </location>
</feature>
<proteinExistence type="predicted"/>
<dbReference type="GO" id="GO:0047570">
    <property type="term" value="F:3-oxoadipate enol-lactonase activity"/>
    <property type="evidence" value="ECO:0007669"/>
    <property type="project" value="UniProtKB-EC"/>
</dbReference>
<reference evidence="2 3" key="1">
    <citation type="submission" date="2019-09" db="EMBL/GenBank/DDBJ databases">
        <authorList>
            <person name="Chandra G."/>
            <person name="Truman W A."/>
        </authorList>
    </citation>
    <scope>NUCLEOTIDE SEQUENCE [LARGE SCALE GENOMIC DNA]</scope>
    <source>
        <strain evidence="2">PS925</strain>
    </source>
</reference>